<feature type="region of interest" description="Disordered" evidence="6">
    <location>
        <begin position="473"/>
        <end position="494"/>
    </location>
</feature>
<feature type="region of interest" description="Disordered" evidence="6">
    <location>
        <begin position="510"/>
        <end position="556"/>
    </location>
</feature>
<dbReference type="InterPro" id="IPR001849">
    <property type="entry name" value="PH_domain"/>
</dbReference>
<dbReference type="InterPro" id="IPR041681">
    <property type="entry name" value="PH_9"/>
</dbReference>
<dbReference type="GO" id="GO:0051693">
    <property type="term" value="P:actin filament capping"/>
    <property type="evidence" value="ECO:0007669"/>
    <property type="project" value="UniProtKB-KW"/>
</dbReference>
<dbReference type="SMART" id="SM00233">
    <property type="entry name" value="PH"/>
    <property type="match status" value="1"/>
</dbReference>
<evidence type="ECO:0000256" key="4">
    <source>
        <dbReference type="ARBA" id="ARBA00023203"/>
    </source>
</evidence>
<accession>A0A8J0VB42</accession>
<dbReference type="SUPFAM" id="SSF50729">
    <property type="entry name" value="PH domain-like"/>
    <property type="match status" value="1"/>
</dbReference>
<keyword evidence="8" id="KW-1185">Reference proteome</keyword>
<evidence type="ECO:0000313" key="9">
    <source>
        <dbReference type="RefSeq" id="XP_018118244.1"/>
    </source>
</evidence>
<feature type="compositionally biased region" description="Polar residues" evidence="6">
    <location>
        <begin position="512"/>
        <end position="521"/>
    </location>
</feature>
<evidence type="ECO:0000256" key="5">
    <source>
        <dbReference type="SAM" id="Coils"/>
    </source>
</evidence>
<keyword evidence="5" id="KW-0175">Coiled coil</keyword>
<keyword evidence="4" id="KW-0009">Actin-binding</keyword>
<dbReference type="Gene3D" id="2.30.29.30">
    <property type="entry name" value="Pleckstrin-homology domain (PH domain)/Phosphotyrosine-binding domain (PTB)"/>
    <property type="match status" value="1"/>
</dbReference>
<reference evidence="9" key="1">
    <citation type="submission" date="2025-08" db="UniProtKB">
        <authorList>
            <consortium name="RefSeq"/>
        </authorList>
    </citation>
    <scope>IDENTIFICATION</scope>
    <source>
        <strain evidence="9">J_2021</strain>
        <tissue evidence="9">Erythrocytes</tissue>
    </source>
</reference>
<dbReference type="SUPFAM" id="SSF46966">
    <property type="entry name" value="Spectrin repeat"/>
    <property type="match status" value="3"/>
</dbReference>
<dbReference type="GO" id="GO:0005543">
    <property type="term" value="F:phospholipid binding"/>
    <property type="evidence" value="ECO:0007669"/>
    <property type="project" value="InterPro"/>
</dbReference>
<evidence type="ECO:0000313" key="8">
    <source>
        <dbReference type="Proteomes" id="UP000186698"/>
    </source>
</evidence>
<dbReference type="OrthoDB" id="430364at2759"/>
<sequence length="1390" mass="158002">MPQSVMRKAQPFTIGTKLSLPKYPVVGTLDSGPLPLNERVSQYLAQACPTGHTYASQCASPTGTVSEHCVLARSIRKITLSSPRSPPSGEAVGVHQQYSRGNYNNNNSRALRDGSPRALCQWAVPIPRISGGEDLRPDCFKSLEPPCLVLQRPSAQPSACSRNDLMGRRPTGLEDGVTQLSQDIIQAQMWVRGRLRDLTDTCDVASLPDGDQRAQTTQKDMALFEDTIVKLNQRSEYFCKGETESAHSIRLQLQALRDQWQLLKQTLTNQKRALGGAKALQEFNKKADELEMWMREKEEKPSMSLLLDENNDKIQLTRRILDLKQEQLHYRNLQENINSLAQKLEKQGRMESKAASNRRKQLNKMWLRLQETLLEHQQTLQLALEAATLWQQADSILRAMEGQKSMSVVSNGEDLKGIRDRELRDIASQIMILDVTVSQVSSLHPVLASKANQKQRQVKECWAQLQESLRADKTPRTNGGCTFSREPCSPPLPVQSSMRIKQQEFLGGLSAVPQNGTTSGKAGNKKNKEEFKYGGPVPKVSGVISGHAPELKSRRDNYLEQREGLEQEESLGGESTEQNTEETWVLGELTSTEQWLQSLECLISEPAVLQNPETIRQDLKKVSVMERELKSRALALHSLLAKARGPAEQNMREGMKGKIQEVEERFQMVREALQRRVSDLRDTLVLSEFMEIVQKEENRRKKQKLEARGSPAHGSDGTGMEREDRFTPLEELQEAVEMLNDAAKEREKTLALTREMEKLRELLSAVSESVEAAQKRLDELRKETEERESGFAMVKSRAELKDLQEVFIQQKQLEANISGLLRLEVRQLEEQVTRMQELCPEKTQMIGRNVKETLGAWTQLQNGVQGNNSRMQRASQLRRFFQSYLDMISWTEETRSQIFLENPGEKVTLTWREELERRIEEKLKEFEELASIGWKFIGEEHFLAQTIKERLEELQGMLSWVLMRWRCQKKQKTMENKTEWRRSKDKQDSSQVPQEEPSNRHQMAIIPPEAFEKLQSKGSRLTSIPTKGPTLRRYGRKTHSPMSLEQHLCLLSAGSQRESPLGAELLEETSRSKCSEGPLWLEPRELPSAAGTVEEHAEHHMHTRKLDFQLMEGPLERKHILQQGGKKASCRTWTMHYAVLVRRTLCFYSDKKFSSKSSVSAPPLHLTGATCYPDSAYTKRGNCFRLQLADGSEYLLQAPSSSFRQEWVSKLQQNAGLKETDLLGDKILGQEFSPHLASRVGSLSPRRADLCQRAAGMIKGVKDKKELPDNESEGNRMPSHPTSSHWPEELPGESARLTHSSQWDSDIANRRRSRSFSAVTYQKVPGKETTPSYSVTLYISESAAPRGRCHSFATSPEECRPLIGLGKEEFHIGDPKPRQSVFRKFFRKKE</sequence>
<dbReference type="InterPro" id="IPR018159">
    <property type="entry name" value="Spectrin/alpha-actinin"/>
</dbReference>
<dbReference type="InterPro" id="IPR001605">
    <property type="entry name" value="PH_dom-spectrin-type"/>
</dbReference>
<dbReference type="InterPro" id="IPR011993">
    <property type="entry name" value="PH-like_dom_sf"/>
</dbReference>
<dbReference type="PRINTS" id="PR00683">
    <property type="entry name" value="SPECTRINPH"/>
</dbReference>
<protein>
    <submittedName>
        <fullName evidence="9">Spectrin beta chain, non-erythrocytic 5 isoform X4</fullName>
    </submittedName>
</protein>
<feature type="region of interest" description="Disordered" evidence="6">
    <location>
        <begin position="974"/>
        <end position="1038"/>
    </location>
</feature>
<feature type="region of interest" description="Disordered" evidence="6">
    <location>
        <begin position="80"/>
        <end position="110"/>
    </location>
</feature>
<evidence type="ECO:0000259" key="7">
    <source>
        <dbReference type="PROSITE" id="PS50003"/>
    </source>
</evidence>
<dbReference type="CDD" id="cd00176">
    <property type="entry name" value="SPEC"/>
    <property type="match status" value="1"/>
</dbReference>
<dbReference type="InterPro" id="IPR002017">
    <property type="entry name" value="Spectrin_repeat"/>
</dbReference>
<feature type="domain" description="PH" evidence="7">
    <location>
        <begin position="1108"/>
        <end position="1216"/>
    </location>
</feature>
<feature type="region of interest" description="Disordered" evidence="6">
    <location>
        <begin position="1260"/>
        <end position="1308"/>
    </location>
</feature>
<dbReference type="Gene3D" id="1.20.58.60">
    <property type="match status" value="4"/>
</dbReference>
<evidence type="ECO:0000256" key="3">
    <source>
        <dbReference type="ARBA" id="ARBA00022737"/>
    </source>
</evidence>
<feature type="compositionally biased region" description="Basic and acidic residues" evidence="6">
    <location>
        <begin position="974"/>
        <end position="988"/>
    </location>
</feature>
<dbReference type="SMART" id="SM00150">
    <property type="entry name" value="SPEC"/>
    <property type="match status" value="5"/>
</dbReference>
<proteinExistence type="inferred from homology"/>
<evidence type="ECO:0000256" key="2">
    <source>
        <dbReference type="ARBA" id="ARBA00022467"/>
    </source>
</evidence>
<dbReference type="Pfam" id="PF15410">
    <property type="entry name" value="PH_9"/>
    <property type="match status" value="1"/>
</dbReference>
<dbReference type="GeneID" id="108716554"/>
<feature type="coiled-coil region" evidence="5">
    <location>
        <begin position="280"/>
        <end position="350"/>
    </location>
</feature>
<evidence type="ECO:0000256" key="6">
    <source>
        <dbReference type="SAM" id="MobiDB-lite"/>
    </source>
</evidence>
<organism evidence="8 9">
    <name type="scientific">Xenopus laevis</name>
    <name type="common">African clawed frog</name>
    <dbReference type="NCBI Taxonomy" id="8355"/>
    <lineage>
        <taxon>Eukaryota</taxon>
        <taxon>Metazoa</taxon>
        <taxon>Chordata</taxon>
        <taxon>Craniata</taxon>
        <taxon>Vertebrata</taxon>
        <taxon>Euteleostomi</taxon>
        <taxon>Amphibia</taxon>
        <taxon>Batrachia</taxon>
        <taxon>Anura</taxon>
        <taxon>Pipoidea</taxon>
        <taxon>Pipidae</taxon>
        <taxon>Xenopodinae</taxon>
        <taxon>Xenopus</taxon>
        <taxon>Xenopus</taxon>
    </lineage>
</organism>
<dbReference type="Pfam" id="PF00435">
    <property type="entry name" value="Spectrin"/>
    <property type="match status" value="1"/>
</dbReference>
<name>A0A8J0VB42_XENLA</name>
<keyword evidence="3" id="KW-0677">Repeat</keyword>
<gene>
    <name evidence="9" type="primary">LOC108716554</name>
</gene>
<keyword evidence="2" id="KW-0117">Actin capping</keyword>
<dbReference type="Proteomes" id="UP000186698">
    <property type="component" value="Chromosome 5L"/>
</dbReference>
<evidence type="ECO:0000256" key="1">
    <source>
        <dbReference type="ARBA" id="ARBA00006826"/>
    </source>
</evidence>
<feature type="compositionally biased region" description="Polar residues" evidence="6">
    <location>
        <begin position="1016"/>
        <end position="1025"/>
    </location>
</feature>
<feature type="compositionally biased region" description="Basic and acidic residues" evidence="6">
    <location>
        <begin position="697"/>
        <end position="707"/>
    </location>
</feature>
<dbReference type="FunFam" id="2.30.29.30:FF:000024">
    <property type="entry name" value="Spectrin beta chain"/>
    <property type="match status" value="1"/>
</dbReference>
<comment type="similarity">
    <text evidence="1">Belongs to the spectrin family.</text>
</comment>
<feature type="compositionally biased region" description="Low complexity" evidence="6">
    <location>
        <begin position="96"/>
        <end position="109"/>
    </location>
</feature>
<feature type="region of interest" description="Disordered" evidence="6">
    <location>
        <begin position="697"/>
        <end position="723"/>
    </location>
</feature>
<dbReference type="PROSITE" id="PS50003">
    <property type="entry name" value="PH_DOMAIN"/>
    <property type="match status" value="1"/>
</dbReference>
<dbReference type="RefSeq" id="XP_018118244.1">
    <property type="nucleotide sequence ID" value="XM_018262755.2"/>
</dbReference>
<dbReference type="PANTHER" id="PTHR11915">
    <property type="entry name" value="SPECTRIN/FILAMIN RELATED CYTOSKELETAL PROTEIN"/>
    <property type="match status" value="1"/>
</dbReference>
<dbReference type="GO" id="GO:0003779">
    <property type="term" value="F:actin binding"/>
    <property type="evidence" value="ECO:0007669"/>
    <property type="project" value="UniProtKB-KW"/>
</dbReference>